<dbReference type="Proteomes" id="UP000179797">
    <property type="component" value="Unassembled WGS sequence"/>
</dbReference>
<name>A0A1S1YUN8_FLAPC</name>
<dbReference type="RefSeq" id="WP_071397281.1">
    <property type="nucleotide sequence ID" value="NZ_JRYR02000002.1"/>
</dbReference>
<dbReference type="Pfam" id="PF09479">
    <property type="entry name" value="Flg_new"/>
    <property type="match status" value="1"/>
</dbReference>
<dbReference type="InterPro" id="IPR026444">
    <property type="entry name" value="Secre_tail"/>
</dbReference>
<dbReference type="AlphaFoldDB" id="A0A1S1YUN8"/>
<organism evidence="4 5">
    <name type="scientific">Flammeovirga pacifica</name>
    <dbReference type="NCBI Taxonomy" id="915059"/>
    <lineage>
        <taxon>Bacteria</taxon>
        <taxon>Pseudomonadati</taxon>
        <taxon>Bacteroidota</taxon>
        <taxon>Cytophagia</taxon>
        <taxon>Cytophagales</taxon>
        <taxon>Flammeovirgaceae</taxon>
        <taxon>Flammeovirga</taxon>
    </lineage>
</organism>
<dbReference type="Gene3D" id="2.60.40.10">
    <property type="entry name" value="Immunoglobulins"/>
    <property type="match status" value="1"/>
</dbReference>
<dbReference type="Gene3D" id="2.60.120.260">
    <property type="entry name" value="Galactose-binding domain-like"/>
    <property type="match status" value="1"/>
</dbReference>
<proteinExistence type="predicted"/>
<evidence type="ECO:0008006" key="6">
    <source>
        <dbReference type="Google" id="ProtNLM"/>
    </source>
</evidence>
<dbReference type="InterPro" id="IPR042229">
    <property type="entry name" value="Listeria/Bacterioides_rpt_sf"/>
</dbReference>
<dbReference type="OrthoDB" id="1525027at2"/>
<dbReference type="CDD" id="cd04080">
    <property type="entry name" value="CBM6_cellulase-like"/>
    <property type="match status" value="1"/>
</dbReference>
<dbReference type="STRING" id="915059.NH26_23350"/>
<dbReference type="Pfam" id="PF15892">
    <property type="entry name" value="BNR_4"/>
    <property type="match status" value="1"/>
</dbReference>
<dbReference type="EMBL" id="JRYR02000002">
    <property type="protein sequence ID" value="OHX64515.1"/>
    <property type="molecule type" value="Genomic_DNA"/>
</dbReference>
<dbReference type="Pfam" id="PF17957">
    <property type="entry name" value="Big_7"/>
    <property type="match status" value="1"/>
</dbReference>
<dbReference type="Pfam" id="PF18962">
    <property type="entry name" value="Por_Secre_tail"/>
    <property type="match status" value="1"/>
</dbReference>
<feature type="domain" description="Secretion system C-terminal sorting" evidence="2">
    <location>
        <begin position="991"/>
        <end position="1060"/>
    </location>
</feature>
<comment type="subcellular location">
    <subcellularLocation>
        <location evidence="1">Cell envelope</location>
    </subcellularLocation>
</comment>
<evidence type="ECO:0000313" key="5">
    <source>
        <dbReference type="Proteomes" id="UP000179797"/>
    </source>
</evidence>
<feature type="domain" description="Bacterial repeat" evidence="3">
    <location>
        <begin position="920"/>
        <end position="975"/>
    </location>
</feature>
<dbReference type="Gene3D" id="2.60.40.4270">
    <property type="entry name" value="Listeria-Bacteroides repeat domain"/>
    <property type="match status" value="1"/>
</dbReference>
<dbReference type="NCBIfam" id="TIGR04183">
    <property type="entry name" value="Por_Secre_tail"/>
    <property type="match status" value="1"/>
</dbReference>
<dbReference type="GO" id="GO:0030313">
    <property type="term" value="C:cell envelope"/>
    <property type="evidence" value="ECO:0007669"/>
    <property type="project" value="UniProtKB-SubCell"/>
</dbReference>
<reference evidence="4 5" key="1">
    <citation type="journal article" date="2012" name="Int. J. Syst. Evol. Microbiol.">
        <title>Flammeovirga pacifica sp. nov., isolated from deep-sea sediment.</title>
        <authorList>
            <person name="Xu H."/>
            <person name="Fu Y."/>
            <person name="Yang N."/>
            <person name="Ding Z."/>
            <person name="Lai Q."/>
            <person name="Zeng R."/>
        </authorList>
    </citation>
    <scope>NUCLEOTIDE SEQUENCE [LARGE SCALE GENOMIC DNA]</scope>
    <source>
        <strain evidence="5">DSM 24597 / LMG 26175 / WPAGA1</strain>
    </source>
</reference>
<keyword evidence="5" id="KW-1185">Reference proteome</keyword>
<dbReference type="InterPro" id="IPR013378">
    <property type="entry name" value="InlB-like_B-rpt"/>
</dbReference>
<protein>
    <recommendedName>
        <fullName evidence="6">CBM6 domain-containing protein</fullName>
    </recommendedName>
</protein>
<comment type="caution">
    <text evidence="4">The sequence shown here is derived from an EMBL/GenBank/DDBJ whole genome shotgun (WGS) entry which is preliminary data.</text>
</comment>
<evidence type="ECO:0000259" key="2">
    <source>
        <dbReference type="Pfam" id="PF18962"/>
    </source>
</evidence>
<dbReference type="Pfam" id="PF18998">
    <property type="entry name" value="Flg_new_2"/>
    <property type="match status" value="1"/>
</dbReference>
<dbReference type="SUPFAM" id="SSF49785">
    <property type="entry name" value="Galactose-binding domain-like"/>
    <property type="match status" value="1"/>
</dbReference>
<dbReference type="InterPro" id="IPR044060">
    <property type="entry name" value="Bacterial_rp_domain"/>
</dbReference>
<dbReference type="InterPro" id="IPR013783">
    <property type="entry name" value="Ig-like_fold"/>
</dbReference>
<gene>
    <name evidence="4" type="ORF">NH26_23350</name>
</gene>
<evidence type="ECO:0000313" key="4">
    <source>
        <dbReference type="EMBL" id="OHX64515.1"/>
    </source>
</evidence>
<evidence type="ECO:0000256" key="1">
    <source>
        <dbReference type="ARBA" id="ARBA00004196"/>
    </source>
</evidence>
<sequence length="1061" mass="119863">MKEKLLFQGFNSLTKHHLLFTSLFIFGVAIFQNTNAQVSFELEQMVSDKIMYFDGNKVDLNHTANNPSGYDYVYGRALTPHGDCIKVYQNFVFMTWYRGGKEDRHVMLTRYNMTTGVSKTIEFPHQHTGYNGKWWIGETHNTISVGICPKDNTVHMLYDLHRNGNIAKDNIGTEDYLRYSYTEEGAAIVPDDEFTLERFVNSEKGNYKHLSFKGIDNITVTKLLTYPAFFTNDEGDLFMKNRFGYSENGRFLFARYDGNEWHGYTDFNRSGATNYGSEYNWGLYGDIKYVNGKIRIGFQRRSNNRTDKYQYQNGIYYAYSDDPKGLSEWKDYTGTGFSRPLADADLIKVSEPGDWVETTQKDKVHIVSGFDWTVTEQGDVHFVSTVKDKENNVTKKLHTYKKNADSEFTTVEYTAGSELYTSGDDVYVIGLKSGRVNIVKTKGGASEFETVYQHTTGPIFDKGVANVYDGKVYYFLKESGGTGDERTAYLQVFDLGISDIKVTVTSPTENSTHLLGETVAVNAEITSTNEIKEVNFSVNGQALSTITSAPYTIDWTPDALGEYSIEVEAVDILDEKSSVAKVNVEVADPKSVLIFKDLTDNTEVPTGSDLDLTAIVGTDFTEVALMVNDVNVGTLTTAPFVWSSASIPALSNLTDFEYQLKLVAKNVAEEVTEKAITVLTPKPEQWPYTEDNQPHAIPGKIEFEHYDNGGIDIAYWDKINQNSSSFRPDEMVDISSDGTKVRDIKTGEWLEYTIEIAESGDYELIVNHQSRRVPDVEQLTVSFFDEDITFISNKVLTHTGSSSFISENIGTFYMEAGVHVLRFSFLEFGWDVDFFELNKVESEFEVTFKTEENTIVKSVKDDGTCDLPTPPTKEGYYFKEWVTATGEVFDETTIVTENMEVVATWTKKFTITTQFDEDQGEVTYTENDAFEYTFTATAKEGFEFEAWSGDYEGTENPLTITIDDDFNLQATFKAVNAPVTSINNLQSSSKVYPNPSNGLFKIELLTAQNAEYKVYSMTGRLVSQGHFYHKTSLEIPNKTNNIYFLEIITSSGVETKKLLIK</sequence>
<evidence type="ECO:0000259" key="3">
    <source>
        <dbReference type="Pfam" id="PF18998"/>
    </source>
</evidence>
<dbReference type="InterPro" id="IPR008979">
    <property type="entry name" value="Galactose-bd-like_sf"/>
</dbReference>
<accession>A0A1S1YUN8</accession>